<dbReference type="EMBL" id="JAUTDP010000007">
    <property type="protein sequence ID" value="KAK3397999.1"/>
    <property type="molecule type" value="Genomic_DNA"/>
</dbReference>
<evidence type="ECO:0000313" key="1">
    <source>
        <dbReference type="EMBL" id="KAK3397999.1"/>
    </source>
</evidence>
<reference evidence="1" key="2">
    <citation type="submission" date="2023-07" db="EMBL/GenBank/DDBJ databases">
        <authorList>
            <consortium name="Lawrence Berkeley National Laboratory"/>
            <person name="Haridas S."/>
            <person name="Hensen N."/>
            <person name="Bonometti L."/>
            <person name="Westerberg I."/>
            <person name="Brannstrom I.O."/>
            <person name="Guillou S."/>
            <person name="Cros-Aarteil S."/>
            <person name="Calhoun S."/>
            <person name="Kuo A."/>
            <person name="Mondo S."/>
            <person name="Pangilinan J."/>
            <person name="Riley R."/>
            <person name="LaButti K."/>
            <person name="Andreopoulos B."/>
            <person name="Lipzen A."/>
            <person name="Chen C."/>
            <person name="Yanf M."/>
            <person name="Daum C."/>
            <person name="Ng V."/>
            <person name="Clum A."/>
            <person name="Steindorff A."/>
            <person name="Ohm R."/>
            <person name="Martin F."/>
            <person name="Silar P."/>
            <person name="Natvig D."/>
            <person name="Lalanne C."/>
            <person name="Gautier V."/>
            <person name="Ament-velasquez S.L."/>
            <person name="Kruys A."/>
            <person name="Hutchinson M.I."/>
            <person name="Powell A.J."/>
            <person name="Barry K."/>
            <person name="Miller A.N."/>
            <person name="Grigoriev I.V."/>
            <person name="Debuchy R."/>
            <person name="Gladieux P."/>
            <person name="Thoren M.H."/>
            <person name="Johannesson H."/>
        </authorList>
    </citation>
    <scope>NUCLEOTIDE SEQUENCE</scope>
    <source>
        <strain evidence="1">FGSC 1904</strain>
    </source>
</reference>
<protein>
    <submittedName>
        <fullName evidence="1">Uncharacterized protein</fullName>
    </submittedName>
</protein>
<comment type="caution">
    <text evidence="1">The sequence shown here is derived from an EMBL/GenBank/DDBJ whole genome shotgun (WGS) entry which is preliminary data.</text>
</comment>
<dbReference type="Proteomes" id="UP001281003">
    <property type="component" value="Unassembled WGS sequence"/>
</dbReference>
<feature type="non-terminal residue" evidence="1">
    <location>
        <position position="1"/>
    </location>
</feature>
<keyword evidence="2" id="KW-1185">Reference proteome</keyword>
<sequence length="75" mass="8139">LTYLRDCGSCTLNDVGGTPEDGLVSSEYRQILIAKLDEVFEVGDTGSCLLETGTDCRHGSYGGMVERDVEEESFV</sequence>
<dbReference type="AlphaFoldDB" id="A0AAE0PDH3"/>
<organism evidence="1 2">
    <name type="scientific">Sordaria brevicollis</name>
    <dbReference type="NCBI Taxonomy" id="83679"/>
    <lineage>
        <taxon>Eukaryota</taxon>
        <taxon>Fungi</taxon>
        <taxon>Dikarya</taxon>
        <taxon>Ascomycota</taxon>
        <taxon>Pezizomycotina</taxon>
        <taxon>Sordariomycetes</taxon>
        <taxon>Sordariomycetidae</taxon>
        <taxon>Sordariales</taxon>
        <taxon>Sordariaceae</taxon>
        <taxon>Sordaria</taxon>
    </lineage>
</organism>
<accession>A0AAE0PDH3</accession>
<reference evidence="1" key="1">
    <citation type="journal article" date="2023" name="Mol. Phylogenet. Evol.">
        <title>Genome-scale phylogeny and comparative genomics of the fungal order Sordariales.</title>
        <authorList>
            <person name="Hensen N."/>
            <person name="Bonometti L."/>
            <person name="Westerberg I."/>
            <person name="Brannstrom I.O."/>
            <person name="Guillou S."/>
            <person name="Cros-Aarteil S."/>
            <person name="Calhoun S."/>
            <person name="Haridas S."/>
            <person name="Kuo A."/>
            <person name="Mondo S."/>
            <person name="Pangilinan J."/>
            <person name="Riley R."/>
            <person name="LaButti K."/>
            <person name="Andreopoulos B."/>
            <person name="Lipzen A."/>
            <person name="Chen C."/>
            <person name="Yan M."/>
            <person name="Daum C."/>
            <person name="Ng V."/>
            <person name="Clum A."/>
            <person name="Steindorff A."/>
            <person name="Ohm R.A."/>
            <person name="Martin F."/>
            <person name="Silar P."/>
            <person name="Natvig D.O."/>
            <person name="Lalanne C."/>
            <person name="Gautier V."/>
            <person name="Ament-Velasquez S.L."/>
            <person name="Kruys A."/>
            <person name="Hutchinson M.I."/>
            <person name="Powell A.J."/>
            <person name="Barry K."/>
            <person name="Miller A.N."/>
            <person name="Grigoriev I.V."/>
            <person name="Debuchy R."/>
            <person name="Gladieux P."/>
            <person name="Hiltunen Thoren M."/>
            <person name="Johannesson H."/>
        </authorList>
    </citation>
    <scope>NUCLEOTIDE SEQUENCE</scope>
    <source>
        <strain evidence="1">FGSC 1904</strain>
    </source>
</reference>
<evidence type="ECO:0000313" key="2">
    <source>
        <dbReference type="Proteomes" id="UP001281003"/>
    </source>
</evidence>
<name>A0AAE0PDH3_SORBR</name>
<gene>
    <name evidence="1" type="ORF">B0T20DRAFT_355726</name>
</gene>
<proteinExistence type="predicted"/>